<reference evidence="5" key="1">
    <citation type="submission" date="2015-07" db="EMBL/GenBank/DDBJ databases">
        <title>Transcriptome Assembly of Anthurium amnicola.</title>
        <authorList>
            <person name="Suzuki J."/>
        </authorList>
    </citation>
    <scope>NUCLEOTIDE SEQUENCE</scope>
</reference>
<dbReference type="PROSITE" id="PS01031">
    <property type="entry name" value="SHSP"/>
    <property type="match status" value="1"/>
</dbReference>
<comment type="similarity">
    <text evidence="2 3">Belongs to the small heat shock protein (HSP20) family.</text>
</comment>
<accession>A0A1D1XY91</accession>
<dbReference type="Gene3D" id="2.60.40.790">
    <property type="match status" value="1"/>
</dbReference>
<evidence type="ECO:0000256" key="3">
    <source>
        <dbReference type="RuleBase" id="RU003616"/>
    </source>
</evidence>
<protein>
    <submittedName>
        <fullName evidence="5">18. class I heat shock protein</fullName>
    </submittedName>
</protein>
<evidence type="ECO:0000313" key="5">
    <source>
        <dbReference type="EMBL" id="JAT47363.1"/>
    </source>
</evidence>
<dbReference type="InterPro" id="IPR008978">
    <property type="entry name" value="HSP20-like_chaperone"/>
</dbReference>
<evidence type="ECO:0000259" key="4">
    <source>
        <dbReference type="PROSITE" id="PS01031"/>
    </source>
</evidence>
<organism evidence="5">
    <name type="scientific">Anthurium amnicola</name>
    <dbReference type="NCBI Taxonomy" id="1678845"/>
    <lineage>
        <taxon>Eukaryota</taxon>
        <taxon>Viridiplantae</taxon>
        <taxon>Streptophyta</taxon>
        <taxon>Embryophyta</taxon>
        <taxon>Tracheophyta</taxon>
        <taxon>Spermatophyta</taxon>
        <taxon>Magnoliopsida</taxon>
        <taxon>Liliopsida</taxon>
        <taxon>Araceae</taxon>
        <taxon>Pothoideae</taxon>
        <taxon>Potheae</taxon>
        <taxon>Anthurium</taxon>
    </lineage>
</organism>
<proteinExistence type="inferred from homology"/>
<evidence type="ECO:0000256" key="2">
    <source>
        <dbReference type="PROSITE-ProRule" id="PRU00285"/>
    </source>
</evidence>
<name>A0A1D1XY91_9ARAE</name>
<feature type="domain" description="SHSP" evidence="4">
    <location>
        <begin position="48"/>
        <end position="167"/>
    </location>
</feature>
<dbReference type="EMBL" id="GDJX01020573">
    <property type="protein sequence ID" value="JAT47363.1"/>
    <property type="molecule type" value="Transcribed_RNA"/>
</dbReference>
<gene>
    <name evidence="5" type="primary">HSP18.2_0</name>
    <name evidence="5" type="ORF">g.21673</name>
</gene>
<sequence>MSIIPILFGSKAKTQEPFSLDGWKAKTQEPFSLDGWNPMDVSSFSSLITFSGGGPKVDSVQVDWKETPTSHVFKADLPGLKKDEVKVEVEEKRYLKIRGERSKEVDEKDDKWHRVGRSFGKFLGSIQLPEDATVGGAKAVLENGVLTVTVPKEKDKKQQARVIEIEG</sequence>
<dbReference type="Pfam" id="PF00011">
    <property type="entry name" value="HSP20"/>
    <property type="match status" value="1"/>
</dbReference>
<dbReference type="SUPFAM" id="SSF49764">
    <property type="entry name" value="HSP20-like chaperones"/>
    <property type="match status" value="1"/>
</dbReference>
<dbReference type="AlphaFoldDB" id="A0A1D1XY91"/>
<dbReference type="PANTHER" id="PTHR11527">
    <property type="entry name" value="HEAT-SHOCK PROTEIN 20 FAMILY MEMBER"/>
    <property type="match status" value="1"/>
</dbReference>
<evidence type="ECO:0000256" key="1">
    <source>
        <dbReference type="ARBA" id="ARBA00023016"/>
    </source>
</evidence>
<dbReference type="InterPro" id="IPR031107">
    <property type="entry name" value="Small_HSP"/>
</dbReference>
<dbReference type="InterPro" id="IPR002068">
    <property type="entry name" value="A-crystallin/Hsp20_dom"/>
</dbReference>
<keyword evidence="1 5" id="KW-0346">Stress response</keyword>
<dbReference type="CDD" id="cd06472">
    <property type="entry name" value="ACD_ScHsp26_like"/>
    <property type="match status" value="1"/>
</dbReference>